<keyword evidence="2" id="KW-0808">Transferase</keyword>
<dbReference type="SUPFAM" id="SSF51735">
    <property type="entry name" value="NAD(P)-binding Rossmann-fold domains"/>
    <property type="match status" value="1"/>
</dbReference>
<dbReference type="RefSeq" id="XP_070891646.1">
    <property type="nucleotide sequence ID" value="XM_071030735.1"/>
</dbReference>
<name>A0ABR4M7T5_9EURO</name>
<dbReference type="InterPro" id="IPR029154">
    <property type="entry name" value="HIBADH-like_NADP-bd"/>
</dbReference>
<evidence type="ECO:0000313" key="7">
    <source>
        <dbReference type="Proteomes" id="UP001610432"/>
    </source>
</evidence>
<feature type="domain" description="3-hydroxyisobutyrate dehydrogenase-like NAD-binding" evidence="5">
    <location>
        <begin position="658"/>
        <end position="776"/>
    </location>
</feature>
<dbReference type="Pfam" id="PF14833">
    <property type="entry name" value="NAD_binding_11"/>
    <property type="match status" value="1"/>
</dbReference>
<dbReference type="GeneID" id="98145807"/>
<comment type="caution">
    <text evidence="6">The sequence shown here is derived from an EMBL/GenBank/DDBJ whole genome shotgun (WGS) entry which is preliminary data.</text>
</comment>
<dbReference type="InterPro" id="IPR002213">
    <property type="entry name" value="UDP_glucos_trans"/>
</dbReference>
<feature type="domain" description="Erythromycin biosynthesis protein CIII-like C-terminal" evidence="4">
    <location>
        <begin position="356"/>
        <end position="446"/>
    </location>
</feature>
<evidence type="ECO:0000259" key="4">
    <source>
        <dbReference type="Pfam" id="PF06722"/>
    </source>
</evidence>
<keyword evidence="7" id="KW-1185">Reference proteome</keyword>
<evidence type="ECO:0008006" key="8">
    <source>
        <dbReference type="Google" id="ProtNLM"/>
    </source>
</evidence>
<comment type="similarity">
    <text evidence="1">Belongs to the HIBADH-related family. NP60 subfamily.</text>
</comment>
<dbReference type="PANTHER" id="PTHR43580">
    <property type="entry name" value="OXIDOREDUCTASE GLYR1-RELATED"/>
    <property type="match status" value="1"/>
</dbReference>
<dbReference type="Gene3D" id="3.40.50.2000">
    <property type="entry name" value="Glycogen Phosphorylase B"/>
    <property type="match status" value="1"/>
</dbReference>
<dbReference type="Gene3D" id="1.10.1040.10">
    <property type="entry name" value="N-(1-d-carboxylethyl)-l-norvaline Dehydrogenase, domain 2"/>
    <property type="match status" value="1"/>
</dbReference>
<organism evidence="6 7">
    <name type="scientific">Aspergillus lucknowensis</name>
    <dbReference type="NCBI Taxonomy" id="176173"/>
    <lineage>
        <taxon>Eukaryota</taxon>
        <taxon>Fungi</taxon>
        <taxon>Dikarya</taxon>
        <taxon>Ascomycota</taxon>
        <taxon>Pezizomycotina</taxon>
        <taxon>Eurotiomycetes</taxon>
        <taxon>Eurotiomycetidae</taxon>
        <taxon>Eurotiales</taxon>
        <taxon>Aspergillaceae</taxon>
        <taxon>Aspergillus</taxon>
        <taxon>Aspergillus subgen. Nidulantes</taxon>
    </lineage>
</organism>
<evidence type="ECO:0000259" key="3">
    <source>
        <dbReference type="Pfam" id="PF03446"/>
    </source>
</evidence>
<dbReference type="Gene3D" id="3.40.50.720">
    <property type="entry name" value="NAD(P)-binding Rossmann-like Domain"/>
    <property type="match status" value="1"/>
</dbReference>
<dbReference type="InterPro" id="IPR008927">
    <property type="entry name" value="6-PGluconate_DH-like_C_sf"/>
</dbReference>
<dbReference type="InterPro" id="IPR051265">
    <property type="entry name" value="HIBADH-related_NP60_sf"/>
</dbReference>
<dbReference type="InterPro" id="IPR013328">
    <property type="entry name" value="6PGD_dom2"/>
</dbReference>
<dbReference type="InterPro" id="IPR006115">
    <property type="entry name" value="6PGDH_NADP-bd"/>
</dbReference>
<evidence type="ECO:0000256" key="2">
    <source>
        <dbReference type="ARBA" id="ARBA00022679"/>
    </source>
</evidence>
<dbReference type="SUPFAM" id="SSF53756">
    <property type="entry name" value="UDP-Glycosyltransferase/glycogen phosphorylase"/>
    <property type="match status" value="1"/>
</dbReference>
<protein>
    <recommendedName>
        <fullName evidence="8">UDP-Glycosyltransferase/glycogen phosphorylase</fullName>
    </recommendedName>
</protein>
<dbReference type="Pfam" id="PF06722">
    <property type="entry name" value="EryCIII-like_C"/>
    <property type="match status" value="1"/>
</dbReference>
<dbReference type="InterPro" id="IPR036291">
    <property type="entry name" value="NAD(P)-bd_dom_sf"/>
</dbReference>
<accession>A0ABR4M7T5</accession>
<evidence type="ECO:0000256" key="1">
    <source>
        <dbReference type="ARBA" id="ARBA00007598"/>
    </source>
</evidence>
<reference evidence="6 7" key="1">
    <citation type="submission" date="2024-07" db="EMBL/GenBank/DDBJ databases">
        <title>Section-level genome sequencing and comparative genomics of Aspergillus sections Usti and Cavernicolus.</title>
        <authorList>
            <consortium name="Lawrence Berkeley National Laboratory"/>
            <person name="Nybo J.L."/>
            <person name="Vesth T.C."/>
            <person name="Theobald S."/>
            <person name="Frisvad J.C."/>
            <person name="Larsen T.O."/>
            <person name="Kjaerboelling I."/>
            <person name="Rothschild-Mancinelli K."/>
            <person name="Lyhne E.K."/>
            <person name="Kogle M.E."/>
            <person name="Barry K."/>
            <person name="Clum A."/>
            <person name="Na H."/>
            <person name="Ledsgaard L."/>
            <person name="Lin J."/>
            <person name="Lipzen A."/>
            <person name="Kuo A."/>
            <person name="Riley R."/>
            <person name="Mondo S."/>
            <person name="Labutti K."/>
            <person name="Haridas S."/>
            <person name="Pangalinan J."/>
            <person name="Salamov A.A."/>
            <person name="Simmons B.A."/>
            <person name="Magnuson J.K."/>
            <person name="Chen J."/>
            <person name="Drula E."/>
            <person name="Henrissat B."/>
            <person name="Wiebenga A."/>
            <person name="Lubbers R.J."/>
            <person name="Gomes A.C."/>
            <person name="Macurrencykelacurrency M.R."/>
            <person name="Stajich J."/>
            <person name="Grigoriev I.V."/>
            <person name="Mortensen U.H."/>
            <person name="De Vries R.P."/>
            <person name="Baker S.E."/>
            <person name="Andersen M.R."/>
        </authorList>
    </citation>
    <scope>NUCLEOTIDE SEQUENCE [LARGE SCALE GENOMIC DNA]</scope>
    <source>
        <strain evidence="6 7">CBS 449.75</strain>
    </source>
</reference>
<dbReference type="Proteomes" id="UP001610432">
    <property type="component" value="Unassembled WGS sequence"/>
</dbReference>
<dbReference type="CDD" id="cd03784">
    <property type="entry name" value="GT1_Gtf-like"/>
    <property type="match status" value="1"/>
</dbReference>
<dbReference type="EMBL" id="JBFXLQ010000001">
    <property type="protein sequence ID" value="KAL2872668.1"/>
    <property type="molecule type" value="Genomic_DNA"/>
</dbReference>
<feature type="domain" description="6-phosphogluconate dehydrogenase NADP-binding" evidence="3">
    <location>
        <begin position="479"/>
        <end position="643"/>
    </location>
</feature>
<gene>
    <name evidence="6" type="ORF">BJX67DRAFT_369251</name>
</gene>
<dbReference type="InterPro" id="IPR010610">
    <property type="entry name" value="EryCIII-like_C"/>
</dbReference>
<dbReference type="SUPFAM" id="SSF48179">
    <property type="entry name" value="6-phosphogluconate dehydrogenase C-terminal domain-like"/>
    <property type="match status" value="1"/>
</dbReference>
<dbReference type="Pfam" id="PF03446">
    <property type="entry name" value="NAD_binding_2"/>
    <property type="match status" value="1"/>
</dbReference>
<dbReference type="PANTHER" id="PTHR43580:SF3">
    <property type="entry name" value="6-PHOSPHOGLUCONATE DEHYDROGENASE FAMILY PROTEIN (AFU_ORTHOLOGUE AFUA_2G11600)"/>
    <property type="match status" value="1"/>
</dbReference>
<evidence type="ECO:0000259" key="5">
    <source>
        <dbReference type="Pfam" id="PF14833"/>
    </source>
</evidence>
<sequence>MAKATILFMTNSELGQATVCLAVAHEFLTRQSYSVHIASFSPLEPAIYQLNARAGSQAQSVNNTATFHTITGKSMIKAAMDRIGNTNWFGVHDIGFYGALRAYSYLVNSMMPWTPDEYIETYHSCVEIIQKLQPSLIAVDPFFSQGLDASCMLRCKYVILGPNSVKDHVVQPMLGNLWKYPILCSGYSFPLPWKHVIPNAFLALTLGAKVIRSPDIKALNKRRHAEGIQGGLPILLPSAGHNVPLLIASRAELDFPSFVPKNISMCGPILRPSLPISEESPDLAKWLSQRPTVLVNLGSNVCFSRAHAKKFASGLRILLDARPDIQVLWKLKPDRQEDVSDWISVALPGILDELLDERVRVEEWLPVEPICILQSGQVCCVVHHGGANSYNEAMRAGVPQIILPVWYDTYDYAVRVEYLGVGVWGSKTSAPAINGPELGRAFIRVLHSEESLAMREKARSIASKLADSDGRLLIMASEKVAWFGLGNIGRGMSRNIALKGPQTSPVILYNRTTSRATAFAESIVAEKPQAAIVASSLSAAVQEATITFICVGDDPALDQIINTITSDSSVKLKDKIIVDCSTVHPDTSRRIHATLAAHGASFIACPVFGAPNAADAGQMVVVPAGSPTAINRIKPFLVDVTSKAVIDLGPESETDVGRSSLLKVLGNTFILNTVETLAEGLVAAEKSGLGRDVFQQWVATMFPGPFAKYAERMTTGEYYRREEPLFAVDLARKDLRHAANLAEGAGVTLKSAKVTDDYLKVVKEEKGEKGDIAGVYGAIRKEAGLPFDN</sequence>
<proteinExistence type="inferred from homology"/>
<evidence type="ECO:0000313" key="6">
    <source>
        <dbReference type="EMBL" id="KAL2872668.1"/>
    </source>
</evidence>